<dbReference type="SUPFAM" id="SSF53474">
    <property type="entry name" value="alpha/beta-Hydrolases"/>
    <property type="match status" value="1"/>
</dbReference>
<evidence type="ECO:0000256" key="2">
    <source>
        <dbReference type="ARBA" id="ARBA00022801"/>
    </source>
</evidence>
<dbReference type="InterPro" id="IPR050300">
    <property type="entry name" value="GDXG_lipolytic_enzyme"/>
</dbReference>
<dbReference type="EC" id="3.1.1.83" evidence="4"/>
<comment type="similarity">
    <text evidence="1">Belongs to the 'GDXG' lipolytic enzyme family.</text>
</comment>
<dbReference type="EMBL" id="CP027059">
    <property type="protein sequence ID" value="UQZ81660.1"/>
    <property type="molecule type" value="Genomic_DNA"/>
</dbReference>
<keyword evidence="2 4" id="KW-0378">Hydrolase</keyword>
<dbReference type="PANTHER" id="PTHR48081">
    <property type="entry name" value="AB HYDROLASE SUPERFAMILY PROTEIN C4A8.06C"/>
    <property type="match status" value="1"/>
</dbReference>
<reference evidence="4" key="2">
    <citation type="journal article" date="2021" name="J Anim Sci Technol">
        <title>Complete genome sequence of Paenibacillus konkukensis sp. nov. SK3146 as a potential probiotic strain.</title>
        <authorList>
            <person name="Jung H.I."/>
            <person name="Park S."/>
            <person name="Niu K.M."/>
            <person name="Lee S.W."/>
            <person name="Kothari D."/>
            <person name="Yi K.J."/>
            <person name="Kim S.K."/>
        </authorList>
    </citation>
    <scope>NUCLEOTIDE SEQUENCE</scope>
    <source>
        <strain evidence="4">SK3146</strain>
    </source>
</reference>
<protein>
    <submittedName>
        <fullName evidence="4">Monoterpene epsilon-lactone hydrolase</fullName>
        <ecNumber evidence="4">3.1.1.83</ecNumber>
    </submittedName>
</protein>
<accession>A0ABY4RHN8</accession>
<dbReference type="InterPro" id="IPR013094">
    <property type="entry name" value="AB_hydrolase_3"/>
</dbReference>
<feature type="domain" description="Alpha/beta hydrolase fold-3" evidence="3">
    <location>
        <begin position="79"/>
        <end position="281"/>
    </location>
</feature>
<dbReference type="PANTHER" id="PTHR48081:SF30">
    <property type="entry name" value="ACETYL-HYDROLASE LIPR-RELATED"/>
    <property type="match status" value="1"/>
</dbReference>
<reference evidence="4" key="1">
    <citation type="submission" date="2018-02" db="EMBL/GenBank/DDBJ databases">
        <authorList>
            <person name="Kim S.-K."/>
            <person name="Jung H.-I."/>
            <person name="Lee S.-W."/>
        </authorList>
    </citation>
    <scope>NUCLEOTIDE SEQUENCE</scope>
    <source>
        <strain evidence="4">SK3146</strain>
    </source>
</reference>
<dbReference type="Proteomes" id="UP001057134">
    <property type="component" value="Chromosome"/>
</dbReference>
<sequence length="306" mass="32845">MIKVKAFSQPETLAMVKRHLKENFHYEGKTANQIRSEEAAAISALPKLTGTVTRTDRVGGLQAEWVGEDRERPNEQATILYFHGGAFIAGSCDTHRDLAARIAGASGAKVLTVEYRLAPEHKYPAANEDCLSAYRALIDSGISPDDMVIGGDSVGGTLALMTLIALRDSGEPLPAGAFLLSPHTDFLYFDSGTYVSCAQSDPLGSLRNSQMCAEHYLDGSQPKPAALSPLHQNLQGLPPLLIQVGEAEVLLGECAAFAEKAGASGVNVRFEVWEQMWCVFQQLAAIVPEGAAAIDHIGAFIKSRLH</sequence>
<organism evidence="4 5">
    <name type="scientific">Paenibacillus konkukensis</name>
    <dbReference type="NCBI Taxonomy" id="2020716"/>
    <lineage>
        <taxon>Bacteria</taxon>
        <taxon>Bacillati</taxon>
        <taxon>Bacillota</taxon>
        <taxon>Bacilli</taxon>
        <taxon>Bacillales</taxon>
        <taxon>Paenibacillaceae</taxon>
        <taxon>Paenibacillus</taxon>
    </lineage>
</organism>
<gene>
    <name evidence="4" type="primary">mlhB</name>
    <name evidence="4" type="ORF">SK3146_00816</name>
</gene>
<dbReference type="PROSITE" id="PS01173">
    <property type="entry name" value="LIPASE_GDXG_HIS"/>
    <property type="match status" value="1"/>
</dbReference>
<dbReference type="InterPro" id="IPR029058">
    <property type="entry name" value="AB_hydrolase_fold"/>
</dbReference>
<evidence type="ECO:0000313" key="4">
    <source>
        <dbReference type="EMBL" id="UQZ81660.1"/>
    </source>
</evidence>
<evidence type="ECO:0000256" key="1">
    <source>
        <dbReference type="ARBA" id="ARBA00010515"/>
    </source>
</evidence>
<dbReference type="GO" id="GO:0016787">
    <property type="term" value="F:hydrolase activity"/>
    <property type="evidence" value="ECO:0007669"/>
    <property type="project" value="UniProtKB-KW"/>
</dbReference>
<proteinExistence type="inferred from homology"/>
<dbReference type="Gene3D" id="3.40.50.1820">
    <property type="entry name" value="alpha/beta hydrolase"/>
    <property type="match status" value="1"/>
</dbReference>
<keyword evidence="5" id="KW-1185">Reference proteome</keyword>
<evidence type="ECO:0000313" key="5">
    <source>
        <dbReference type="Proteomes" id="UP001057134"/>
    </source>
</evidence>
<name>A0ABY4RHN8_9BACL</name>
<dbReference type="RefSeq" id="WP_249863883.1">
    <property type="nucleotide sequence ID" value="NZ_CP027059.1"/>
</dbReference>
<evidence type="ECO:0000259" key="3">
    <source>
        <dbReference type="Pfam" id="PF07859"/>
    </source>
</evidence>
<dbReference type="Pfam" id="PF07859">
    <property type="entry name" value="Abhydrolase_3"/>
    <property type="match status" value="1"/>
</dbReference>
<dbReference type="InterPro" id="IPR002168">
    <property type="entry name" value="Lipase_GDXG_HIS_AS"/>
</dbReference>